<evidence type="ECO:0000313" key="1">
    <source>
        <dbReference type="EMBL" id="KAF8641593.1"/>
    </source>
</evidence>
<dbReference type="EMBL" id="JACEFO010003314">
    <property type="protein sequence ID" value="KAF8641593.1"/>
    <property type="molecule type" value="Genomic_DNA"/>
</dbReference>
<name>A0A835A5G7_9POAL</name>
<protein>
    <submittedName>
        <fullName evidence="1">Uncharacterized protein</fullName>
    </submittedName>
</protein>
<proteinExistence type="predicted"/>
<evidence type="ECO:0000313" key="2">
    <source>
        <dbReference type="Proteomes" id="UP000636709"/>
    </source>
</evidence>
<sequence length="30" mass="3489">MEVIKEEKAKAFEIFTSAKKIERLSYVSVN</sequence>
<gene>
    <name evidence="1" type="ORF">HU200_067784</name>
</gene>
<dbReference type="AlphaFoldDB" id="A0A835A5G7"/>
<accession>A0A835A5G7</accession>
<reference evidence="1" key="1">
    <citation type="submission" date="2020-07" db="EMBL/GenBank/DDBJ databases">
        <title>Genome sequence and genetic diversity analysis of an under-domesticated orphan crop, white fonio (Digitaria exilis).</title>
        <authorList>
            <person name="Bennetzen J.L."/>
            <person name="Chen S."/>
            <person name="Ma X."/>
            <person name="Wang X."/>
            <person name="Yssel A.E.J."/>
            <person name="Chaluvadi S.R."/>
            <person name="Johnson M."/>
            <person name="Gangashetty P."/>
            <person name="Hamidou F."/>
            <person name="Sanogo M.D."/>
            <person name="Zwaenepoel A."/>
            <person name="Wallace J."/>
            <person name="Van De Peer Y."/>
            <person name="Van Deynze A."/>
        </authorList>
    </citation>
    <scope>NUCLEOTIDE SEQUENCE</scope>
    <source>
        <tissue evidence="1">Leaves</tissue>
    </source>
</reference>
<comment type="caution">
    <text evidence="1">The sequence shown here is derived from an EMBL/GenBank/DDBJ whole genome shotgun (WGS) entry which is preliminary data.</text>
</comment>
<dbReference type="Proteomes" id="UP000636709">
    <property type="component" value="Unassembled WGS sequence"/>
</dbReference>
<keyword evidence="2" id="KW-1185">Reference proteome</keyword>
<organism evidence="1 2">
    <name type="scientific">Digitaria exilis</name>
    <dbReference type="NCBI Taxonomy" id="1010633"/>
    <lineage>
        <taxon>Eukaryota</taxon>
        <taxon>Viridiplantae</taxon>
        <taxon>Streptophyta</taxon>
        <taxon>Embryophyta</taxon>
        <taxon>Tracheophyta</taxon>
        <taxon>Spermatophyta</taxon>
        <taxon>Magnoliopsida</taxon>
        <taxon>Liliopsida</taxon>
        <taxon>Poales</taxon>
        <taxon>Poaceae</taxon>
        <taxon>PACMAD clade</taxon>
        <taxon>Panicoideae</taxon>
        <taxon>Panicodae</taxon>
        <taxon>Paniceae</taxon>
        <taxon>Anthephorinae</taxon>
        <taxon>Digitaria</taxon>
    </lineage>
</organism>